<proteinExistence type="inferred from homology"/>
<evidence type="ECO:0000256" key="4">
    <source>
        <dbReference type="ARBA" id="ARBA00012869"/>
    </source>
</evidence>
<dbReference type="Pfam" id="PF01218">
    <property type="entry name" value="Coprogen_oxidas"/>
    <property type="match status" value="1"/>
</dbReference>
<evidence type="ECO:0000313" key="8">
    <source>
        <dbReference type="Proteomes" id="UP001158576"/>
    </source>
</evidence>
<dbReference type="PANTHER" id="PTHR10755">
    <property type="entry name" value="COPROPORPHYRINOGEN III OXIDASE, MITOCHONDRIAL"/>
    <property type="match status" value="1"/>
</dbReference>
<dbReference type="PRINTS" id="PR00073">
    <property type="entry name" value="COPRGNOXDASE"/>
</dbReference>
<dbReference type="SUPFAM" id="SSF55186">
    <property type="entry name" value="ThrRS/AlaRS common domain"/>
    <property type="match status" value="1"/>
</dbReference>
<evidence type="ECO:0000256" key="3">
    <source>
        <dbReference type="ARBA" id="ARBA00011738"/>
    </source>
</evidence>
<dbReference type="SUPFAM" id="SSF102886">
    <property type="entry name" value="Coproporphyrinogen III oxidase"/>
    <property type="match status" value="1"/>
</dbReference>
<evidence type="ECO:0000256" key="1">
    <source>
        <dbReference type="ARBA" id="ARBA00005168"/>
    </source>
</evidence>
<keyword evidence="5" id="KW-0560">Oxidoreductase</keyword>
<dbReference type="InterPro" id="IPR036406">
    <property type="entry name" value="Coprogen_oxidase_aer_sf"/>
</dbReference>
<comment type="subunit">
    <text evidence="3">Homodimer.</text>
</comment>
<comment type="similarity">
    <text evidence="2">Belongs to the aerobic coproporphyrinogen-III oxidase family.</text>
</comment>
<dbReference type="Proteomes" id="UP001158576">
    <property type="component" value="Chromosome PAR"/>
</dbReference>
<accession>A0ABN7RW41</accession>
<name>A0ABN7RW41_OIKDI</name>
<dbReference type="InterPro" id="IPR001260">
    <property type="entry name" value="Coprogen_oxidase_aer"/>
</dbReference>
<dbReference type="InterPro" id="IPR012675">
    <property type="entry name" value="Beta-grasp_dom_sf"/>
</dbReference>
<reference evidence="7 8" key="1">
    <citation type="submission" date="2021-04" db="EMBL/GenBank/DDBJ databases">
        <authorList>
            <person name="Bliznina A."/>
        </authorList>
    </citation>
    <scope>NUCLEOTIDE SEQUENCE [LARGE SCALE GENOMIC DNA]</scope>
</reference>
<dbReference type="EC" id="1.3.3.3" evidence="4"/>
<comment type="pathway">
    <text evidence="1">Porphyrin-containing compound metabolism; protoporphyrin-IX biosynthesis; protoporphyrinogen-IX from coproporphyrinogen-III (O2 route): step 1/1.</text>
</comment>
<dbReference type="NCBIfam" id="NF003727">
    <property type="entry name" value="PRK05330.1"/>
    <property type="match status" value="1"/>
</dbReference>
<keyword evidence="8" id="KW-1185">Reference proteome</keyword>
<evidence type="ECO:0000256" key="2">
    <source>
        <dbReference type="ARBA" id="ARBA00010644"/>
    </source>
</evidence>
<evidence type="ECO:0000313" key="7">
    <source>
        <dbReference type="EMBL" id="CAG5087454.1"/>
    </source>
</evidence>
<evidence type="ECO:0000256" key="5">
    <source>
        <dbReference type="ARBA" id="ARBA00023002"/>
    </source>
</evidence>
<protein>
    <recommendedName>
        <fullName evidence="4">coproporphyrinogen oxidase</fullName>
        <ecNumber evidence="4">1.3.3.3</ecNumber>
    </recommendedName>
</protein>
<sequence>MELMCMQIQADFCGNIERIERSVDSQASFKVDKWERKDHGGGGITCVLQDGKVFEKSGVGISVVVSKLNPKMQEAMRSRGHKLTPPNEGDTLPFSVVGVSCVTHPVNPHCPTIHYNYRYFEVETADGIEAWFGGGTDLTPAYINEEDIKHFHSTQKKACDRSGPGVYEKFKKWCDKYFVNTHRGPNGECRGVGGTFFDDVIGDFAEEGKADYQAGFRHQMSCGSSICESYFPIIERRMHSEFTEEEKDWQQIRRGRYVEFNLVHDRGTKFGFATPGVRIEAVLMSLPLTARWQYEHHPEEGTKEHEALMVFQNPRDWLMNRCFVRFHSIKSRAVLNRKFDKVHISVTGNKYNDDFNCMMNKGISTPLDVAEKISLRTAQNAVMAVVRQKEKPLEQGDDYLFAEEYQEEPIAVDINQPLNYSCNLDILSFKNATCQELDYYDEVSKAYWRTCTFLLGHAMKTAFSESFGNLSAVESLDLSVESGSFGVRIAFDSDVSSWSPSEIDLQKLTRHCRNILNSQISLNLIGENAYSLGKTEASFDGPLIQSLSQIGNFAVTAIDKLDDGSFEIRGTSLPAEFGTNHVVFGILEQKSKASTLEEFESRRKVPEKTLANLAKDETLLYKQWTGSYNTSEKTEIIMKEGEGSEQEALSNIIKSSSPSPNHDLNKQYREFEVGRKFLRTRQALNVATAYKLRSIFKNGKFEHSVYSDETKQ</sequence>
<dbReference type="Gene3D" id="3.40.1500.10">
    <property type="entry name" value="Coproporphyrinogen III oxidase, aerobic"/>
    <property type="match status" value="1"/>
</dbReference>
<organism evidence="7 8">
    <name type="scientific">Oikopleura dioica</name>
    <name type="common">Tunicate</name>
    <dbReference type="NCBI Taxonomy" id="34765"/>
    <lineage>
        <taxon>Eukaryota</taxon>
        <taxon>Metazoa</taxon>
        <taxon>Chordata</taxon>
        <taxon>Tunicata</taxon>
        <taxon>Appendicularia</taxon>
        <taxon>Copelata</taxon>
        <taxon>Oikopleuridae</taxon>
        <taxon>Oikopleura</taxon>
    </lineage>
</organism>
<dbReference type="InterPro" id="IPR018163">
    <property type="entry name" value="Thr/Ala-tRNA-synth_IIc_edit"/>
</dbReference>
<evidence type="ECO:0000256" key="6">
    <source>
        <dbReference type="ARBA" id="ARBA00023244"/>
    </source>
</evidence>
<dbReference type="EMBL" id="OU015568">
    <property type="protein sequence ID" value="CAG5087454.1"/>
    <property type="molecule type" value="Genomic_DNA"/>
</dbReference>
<gene>
    <name evidence="7" type="ORF">OKIOD_LOCUS3106</name>
</gene>
<dbReference type="PANTHER" id="PTHR10755:SF0">
    <property type="entry name" value="OXYGEN-DEPENDENT COPROPORPHYRINOGEN-III OXIDASE, MITOCHONDRIAL"/>
    <property type="match status" value="1"/>
</dbReference>
<keyword evidence="6" id="KW-0627">Porphyrin biosynthesis</keyword>
<dbReference type="Gene3D" id="3.10.20.30">
    <property type="match status" value="1"/>
</dbReference>